<dbReference type="SUPFAM" id="SSF54292">
    <property type="entry name" value="2Fe-2S ferredoxin-like"/>
    <property type="match status" value="1"/>
</dbReference>
<keyword evidence="5" id="KW-0411">Iron-sulfur</keyword>
<accession>D6XY40</accession>
<dbReference type="InterPro" id="IPR036884">
    <property type="entry name" value="2Fe-2S-bd_dom_sf"/>
</dbReference>
<keyword evidence="3" id="KW-0560">Oxidoreductase</keyword>
<dbReference type="InterPro" id="IPR012675">
    <property type="entry name" value="Beta-grasp_dom_sf"/>
</dbReference>
<feature type="domain" description="2Fe-2S ferredoxin-type" evidence="7">
    <location>
        <begin position="16"/>
        <end position="92"/>
    </location>
</feature>
<dbReference type="Proteomes" id="UP000000271">
    <property type="component" value="Chromosome"/>
</dbReference>
<dbReference type="AlphaFoldDB" id="D6XY40"/>
<dbReference type="InterPro" id="IPR006058">
    <property type="entry name" value="2Fe2S_fd_BS"/>
</dbReference>
<organism evidence="8 9">
    <name type="scientific">Bacillus selenitireducens (strain ATCC 700615 / DSM 15326 / MLS10)</name>
    <dbReference type="NCBI Taxonomy" id="439292"/>
    <lineage>
        <taxon>Bacteria</taxon>
        <taxon>Bacillati</taxon>
        <taxon>Bacillota</taxon>
        <taxon>Bacilli</taxon>
        <taxon>Bacillales</taxon>
        <taxon>Bacillaceae</taxon>
        <taxon>Salisediminibacterium</taxon>
    </lineage>
</organism>
<dbReference type="GO" id="GO:0051537">
    <property type="term" value="F:2 iron, 2 sulfur cluster binding"/>
    <property type="evidence" value="ECO:0007669"/>
    <property type="project" value="UniProtKB-KW"/>
</dbReference>
<dbReference type="PROSITE" id="PS51085">
    <property type="entry name" value="2FE2S_FER_2"/>
    <property type="match status" value="1"/>
</dbReference>
<dbReference type="InterPro" id="IPR036010">
    <property type="entry name" value="2Fe-2S_ferredoxin-like_sf"/>
</dbReference>
<dbReference type="EMBL" id="CP001791">
    <property type="protein sequence ID" value="ADH98113.1"/>
    <property type="molecule type" value="Genomic_DNA"/>
</dbReference>
<dbReference type="Gene3D" id="3.10.20.30">
    <property type="match status" value="1"/>
</dbReference>
<reference evidence="8" key="1">
    <citation type="submission" date="2009-10" db="EMBL/GenBank/DDBJ databases">
        <title>Complete sequence of Bacillus selenitireducens MLS10.</title>
        <authorList>
            <consortium name="US DOE Joint Genome Institute"/>
            <person name="Lucas S."/>
            <person name="Copeland A."/>
            <person name="Lapidus A."/>
            <person name="Glavina del Rio T."/>
            <person name="Dalin E."/>
            <person name="Tice H."/>
            <person name="Bruce D."/>
            <person name="Goodwin L."/>
            <person name="Pitluck S."/>
            <person name="Sims D."/>
            <person name="Brettin T."/>
            <person name="Detter J.C."/>
            <person name="Han C."/>
            <person name="Larimer F."/>
            <person name="Land M."/>
            <person name="Hauser L."/>
            <person name="Kyrpides N."/>
            <person name="Ovchinnikova G."/>
            <person name="Stolz J."/>
        </authorList>
    </citation>
    <scope>NUCLEOTIDE SEQUENCE [LARGE SCALE GENOMIC DNA]</scope>
    <source>
        <strain evidence="8">MLS10</strain>
    </source>
</reference>
<evidence type="ECO:0000256" key="5">
    <source>
        <dbReference type="ARBA" id="ARBA00023014"/>
    </source>
</evidence>
<dbReference type="eggNOG" id="COG2080">
    <property type="taxonomic scope" value="Bacteria"/>
</dbReference>
<evidence type="ECO:0000256" key="6">
    <source>
        <dbReference type="ARBA" id="ARBA00060707"/>
    </source>
</evidence>
<dbReference type="HOGENOM" id="CLU_052511_3_1_9"/>
<dbReference type="RefSeq" id="WP_013171542.1">
    <property type="nucleotide sequence ID" value="NC_014219.1"/>
</dbReference>
<keyword evidence="1" id="KW-0001">2Fe-2S</keyword>
<dbReference type="SUPFAM" id="SSF47741">
    <property type="entry name" value="CO dehydrogenase ISP C-domain like"/>
    <property type="match status" value="1"/>
</dbReference>
<evidence type="ECO:0000256" key="1">
    <source>
        <dbReference type="ARBA" id="ARBA00022714"/>
    </source>
</evidence>
<keyword evidence="2" id="KW-0479">Metal-binding</keyword>
<proteinExistence type="predicted"/>
<evidence type="ECO:0000259" key="7">
    <source>
        <dbReference type="PROSITE" id="PS51085"/>
    </source>
</evidence>
<protein>
    <submittedName>
        <fullName evidence="8">(2Fe-2S)-binding domain protein</fullName>
    </submittedName>
</protein>
<dbReference type="Pfam" id="PF00111">
    <property type="entry name" value="Fer2"/>
    <property type="match status" value="1"/>
</dbReference>
<evidence type="ECO:0000256" key="2">
    <source>
        <dbReference type="ARBA" id="ARBA00022723"/>
    </source>
</evidence>
<dbReference type="FunFam" id="3.10.20.30:FF:000020">
    <property type="entry name" value="Xanthine dehydrogenase iron-sulfur subunit"/>
    <property type="match status" value="1"/>
</dbReference>
<dbReference type="InterPro" id="IPR001041">
    <property type="entry name" value="2Fe-2S_ferredoxin-type"/>
</dbReference>
<dbReference type="Gene3D" id="1.10.150.120">
    <property type="entry name" value="[2Fe-2S]-binding domain"/>
    <property type="match status" value="1"/>
</dbReference>
<evidence type="ECO:0000313" key="9">
    <source>
        <dbReference type="Proteomes" id="UP000000271"/>
    </source>
</evidence>
<name>D6XY40_BACIE</name>
<dbReference type="Pfam" id="PF01799">
    <property type="entry name" value="Fer2_2"/>
    <property type="match status" value="1"/>
</dbReference>
<dbReference type="PANTHER" id="PTHR44379:SF7">
    <property type="entry name" value="XANTHINE DEHYDROGENASE SUBUNIT E-RELATED"/>
    <property type="match status" value="1"/>
</dbReference>
<dbReference type="GO" id="GO:0016491">
    <property type="term" value="F:oxidoreductase activity"/>
    <property type="evidence" value="ECO:0007669"/>
    <property type="project" value="UniProtKB-KW"/>
</dbReference>
<dbReference type="InterPro" id="IPR002888">
    <property type="entry name" value="2Fe-2S-bd"/>
</dbReference>
<dbReference type="KEGG" id="bse:Bsel_0577"/>
<dbReference type="PANTHER" id="PTHR44379">
    <property type="entry name" value="OXIDOREDUCTASE WITH IRON-SULFUR SUBUNIT"/>
    <property type="match status" value="1"/>
</dbReference>
<keyword evidence="9" id="KW-1185">Reference proteome</keyword>
<dbReference type="CDD" id="cd00207">
    <property type="entry name" value="fer2"/>
    <property type="match status" value="1"/>
</dbReference>
<evidence type="ECO:0000313" key="8">
    <source>
        <dbReference type="EMBL" id="ADH98113.1"/>
    </source>
</evidence>
<evidence type="ECO:0000256" key="4">
    <source>
        <dbReference type="ARBA" id="ARBA00023004"/>
    </source>
</evidence>
<keyword evidence="4" id="KW-0408">Iron</keyword>
<dbReference type="InterPro" id="IPR051452">
    <property type="entry name" value="Diverse_Oxidoreductases"/>
</dbReference>
<gene>
    <name evidence="8" type="ordered locus">Bsel_0577</name>
</gene>
<comment type="pathway">
    <text evidence="6">Alkaloid degradation; nicotine degradation.</text>
</comment>
<dbReference type="STRING" id="439292.Bsel_0577"/>
<evidence type="ECO:0000256" key="3">
    <source>
        <dbReference type="ARBA" id="ARBA00023002"/>
    </source>
</evidence>
<dbReference type="PROSITE" id="PS00197">
    <property type="entry name" value="2FE2S_FER_1"/>
    <property type="match status" value="1"/>
</dbReference>
<dbReference type="GO" id="GO:0046872">
    <property type="term" value="F:metal ion binding"/>
    <property type="evidence" value="ECO:0007669"/>
    <property type="project" value="UniProtKB-KW"/>
</dbReference>
<sequence>MNPLMKAYQEDDATRMTIRFTLNGQTKVIHVPPERRLVDLIRTDFNLTGTKISCEVGRCGACMVIVDGKPMNSCLLMAYQIEGRSIDTIEGLTVSDSRTRDLQELFLEEGALQCGYCTPGMIVSLTGCLNGDGDAGFEDLKEALSGNLCRCTGYGGIHRVISRLTENQDEKGREADV</sequence>